<dbReference type="InterPro" id="IPR011006">
    <property type="entry name" value="CheY-like_superfamily"/>
</dbReference>
<evidence type="ECO:0000313" key="4">
    <source>
        <dbReference type="EMBL" id="GAN77757.1"/>
    </source>
</evidence>
<dbReference type="InterPro" id="IPR001789">
    <property type="entry name" value="Sig_transdc_resp-reg_receiver"/>
</dbReference>
<dbReference type="InterPro" id="IPR050595">
    <property type="entry name" value="Bact_response_regulator"/>
</dbReference>
<dbReference type="Proteomes" id="UP000032680">
    <property type="component" value="Unassembled WGS sequence"/>
</dbReference>
<accession>A0A0D6P7X4</accession>
<evidence type="ECO:0000256" key="1">
    <source>
        <dbReference type="ARBA" id="ARBA00022553"/>
    </source>
</evidence>
<proteinExistence type="predicted"/>
<sequence>MRILLVEDEFLIRLTLAEALTDAGYDVLEAESGDQALGVLEQDPSIRVLLTDIQLPGQLNGLALASKARATRPALPVIYMTGRPDTMADTTQGNLDAFIAKPYLPSQVAATVRRLTEE</sequence>
<dbReference type="Gene3D" id="3.40.50.2300">
    <property type="match status" value="1"/>
</dbReference>
<evidence type="ECO:0000256" key="2">
    <source>
        <dbReference type="PROSITE-ProRule" id="PRU00169"/>
    </source>
</evidence>
<dbReference type="SUPFAM" id="SSF52172">
    <property type="entry name" value="CheY-like"/>
    <property type="match status" value="1"/>
</dbReference>
<evidence type="ECO:0000259" key="3">
    <source>
        <dbReference type="PROSITE" id="PS50110"/>
    </source>
</evidence>
<dbReference type="RefSeq" id="WP_199445640.1">
    <property type="nucleotide sequence ID" value="NZ_BANB01000446.1"/>
</dbReference>
<dbReference type="PROSITE" id="PS50110">
    <property type="entry name" value="RESPONSE_REGULATORY"/>
    <property type="match status" value="1"/>
</dbReference>
<protein>
    <submittedName>
        <fullName evidence="4">Two component transcriptional regulator</fullName>
    </submittedName>
</protein>
<dbReference type="PANTHER" id="PTHR44591">
    <property type="entry name" value="STRESS RESPONSE REGULATOR PROTEIN 1"/>
    <property type="match status" value="1"/>
</dbReference>
<feature type="domain" description="Response regulatory" evidence="3">
    <location>
        <begin position="2"/>
        <end position="116"/>
    </location>
</feature>
<keyword evidence="1 2" id="KW-0597">Phosphoprotein</keyword>
<name>A0A0D6P7X4_9PROT</name>
<dbReference type="EMBL" id="BANB01000446">
    <property type="protein sequence ID" value="GAN77757.1"/>
    <property type="molecule type" value="Genomic_DNA"/>
</dbReference>
<dbReference type="SMART" id="SM00448">
    <property type="entry name" value="REC"/>
    <property type="match status" value="1"/>
</dbReference>
<dbReference type="GO" id="GO:0000160">
    <property type="term" value="P:phosphorelay signal transduction system"/>
    <property type="evidence" value="ECO:0007669"/>
    <property type="project" value="InterPro"/>
</dbReference>
<comment type="caution">
    <text evidence="4">The sequence shown here is derived from an EMBL/GenBank/DDBJ whole genome shotgun (WGS) entry which is preliminary data.</text>
</comment>
<dbReference type="PANTHER" id="PTHR44591:SF21">
    <property type="entry name" value="TWO-COMPONENT RESPONSE REGULATOR"/>
    <property type="match status" value="1"/>
</dbReference>
<feature type="modified residue" description="4-aspartylphosphate" evidence="2">
    <location>
        <position position="52"/>
    </location>
</feature>
<organism evidence="4 5">
    <name type="scientific">Acidisphaera rubrifaciens HS-AP3</name>
    <dbReference type="NCBI Taxonomy" id="1231350"/>
    <lineage>
        <taxon>Bacteria</taxon>
        <taxon>Pseudomonadati</taxon>
        <taxon>Pseudomonadota</taxon>
        <taxon>Alphaproteobacteria</taxon>
        <taxon>Acetobacterales</taxon>
        <taxon>Acetobacteraceae</taxon>
        <taxon>Acidisphaera</taxon>
    </lineage>
</organism>
<dbReference type="Pfam" id="PF00072">
    <property type="entry name" value="Response_reg"/>
    <property type="match status" value="1"/>
</dbReference>
<dbReference type="AlphaFoldDB" id="A0A0D6P7X4"/>
<reference evidence="4 5" key="1">
    <citation type="submission" date="2012-11" db="EMBL/GenBank/DDBJ databases">
        <title>Whole genome sequence of Acidisphaera rubrifaciens HS-AP3.</title>
        <authorList>
            <person name="Azuma Y."/>
            <person name="Higashiura N."/>
            <person name="Hirakawa H."/>
            <person name="Matsushita K."/>
        </authorList>
    </citation>
    <scope>NUCLEOTIDE SEQUENCE [LARGE SCALE GENOMIC DNA]</scope>
    <source>
        <strain evidence="4 5">HS-AP3</strain>
    </source>
</reference>
<keyword evidence="5" id="KW-1185">Reference proteome</keyword>
<gene>
    <name evidence="4" type="ORF">Asru_0446_02</name>
</gene>
<evidence type="ECO:0000313" key="5">
    <source>
        <dbReference type="Proteomes" id="UP000032680"/>
    </source>
</evidence>